<feature type="domain" description="Diphosphomevalonate decarboxylase-like N-terminal" evidence="16">
    <location>
        <begin position="71"/>
        <end position="209"/>
    </location>
</feature>
<dbReference type="InParanoid" id="A0A316WFQ7"/>
<dbReference type="GO" id="GO:0005829">
    <property type="term" value="C:cytosol"/>
    <property type="evidence" value="ECO:0007669"/>
    <property type="project" value="InterPro"/>
</dbReference>
<evidence type="ECO:0000256" key="10">
    <source>
        <dbReference type="ARBA" id="ARBA00023166"/>
    </source>
</evidence>
<keyword evidence="5 13" id="KW-0547">Nucleotide-binding</keyword>
<keyword evidence="7 14" id="KW-0752">Steroid biosynthesis</keyword>
<evidence type="ECO:0000256" key="1">
    <source>
        <dbReference type="ARBA" id="ARBA00005055"/>
    </source>
</evidence>
<evidence type="ECO:0000256" key="14">
    <source>
        <dbReference type="RuleBase" id="RU363086"/>
    </source>
</evidence>
<feature type="domain" description="Diphosphomevalonate decarboxylase-like N-terminal" evidence="16">
    <location>
        <begin position="12"/>
        <end position="56"/>
    </location>
</feature>
<keyword evidence="11 14" id="KW-0753">Steroid metabolism</keyword>
<evidence type="ECO:0000313" key="18">
    <source>
        <dbReference type="Proteomes" id="UP000245783"/>
    </source>
</evidence>
<comment type="pathway">
    <text evidence="1 14">Isoprenoid biosynthesis; isopentenyl diphosphate biosynthesis via mevalonate pathway; isopentenyl diphosphate from (R)-mevalonate: step 3/3.</text>
</comment>
<dbReference type="EMBL" id="KZ819351">
    <property type="protein sequence ID" value="PWN46443.1"/>
    <property type="molecule type" value="Genomic_DNA"/>
</dbReference>
<dbReference type="Pfam" id="PF18376">
    <property type="entry name" value="MDD_C"/>
    <property type="match status" value="1"/>
</dbReference>
<dbReference type="PIRSF" id="PIRSF015950">
    <property type="entry name" value="Mev_P_decrbx"/>
    <property type="match status" value="1"/>
</dbReference>
<name>A0A316WFQ7_9BASI</name>
<evidence type="ECO:0000256" key="3">
    <source>
        <dbReference type="ARBA" id="ARBA00012296"/>
    </source>
</evidence>
<evidence type="ECO:0000256" key="12">
    <source>
        <dbReference type="ARBA" id="ARBA00023239"/>
    </source>
</evidence>
<dbReference type="FunFam" id="3.30.70.890:FF:000005">
    <property type="entry name" value="Diphosphomevalonate decarboxylase"/>
    <property type="match status" value="1"/>
</dbReference>
<dbReference type="Gene3D" id="3.30.230.10">
    <property type="match status" value="1"/>
</dbReference>
<evidence type="ECO:0000313" key="17">
    <source>
        <dbReference type="EMBL" id="PWN46443.1"/>
    </source>
</evidence>
<dbReference type="OrthoDB" id="10253702at2759"/>
<evidence type="ECO:0000256" key="9">
    <source>
        <dbReference type="ARBA" id="ARBA00023098"/>
    </source>
</evidence>
<evidence type="ECO:0000256" key="7">
    <source>
        <dbReference type="ARBA" id="ARBA00022955"/>
    </source>
</evidence>
<dbReference type="InterPro" id="IPR041431">
    <property type="entry name" value="Mvd1_C"/>
</dbReference>
<feature type="domain" description="Mvd1 C-terminal" evidence="15">
    <location>
        <begin position="223"/>
        <end position="419"/>
    </location>
</feature>
<keyword evidence="4 14" id="KW-0444">Lipid biosynthesis</keyword>
<dbReference type="PANTHER" id="PTHR10977">
    <property type="entry name" value="DIPHOSPHOMEVALONATE DECARBOXYLASE"/>
    <property type="match status" value="1"/>
</dbReference>
<dbReference type="SUPFAM" id="SSF55060">
    <property type="entry name" value="GHMP Kinase, C-terminal domain"/>
    <property type="match status" value="1"/>
</dbReference>
<dbReference type="NCBIfam" id="TIGR01240">
    <property type="entry name" value="mevDPdecarb"/>
    <property type="match status" value="1"/>
</dbReference>
<dbReference type="InterPro" id="IPR005935">
    <property type="entry name" value="Mev_decarb"/>
</dbReference>
<dbReference type="Proteomes" id="UP000245783">
    <property type="component" value="Unassembled WGS sequence"/>
</dbReference>
<organism evidence="17 18">
    <name type="scientific">Ceraceosorus guamensis</name>
    <dbReference type="NCBI Taxonomy" id="1522189"/>
    <lineage>
        <taxon>Eukaryota</taxon>
        <taxon>Fungi</taxon>
        <taxon>Dikarya</taxon>
        <taxon>Basidiomycota</taxon>
        <taxon>Ustilaginomycotina</taxon>
        <taxon>Exobasidiomycetes</taxon>
        <taxon>Ceraceosorales</taxon>
        <taxon>Ceraceosoraceae</taxon>
        <taxon>Ceraceosorus</taxon>
    </lineage>
</organism>
<accession>A0A316WFQ7</accession>
<reference evidence="17 18" key="1">
    <citation type="journal article" date="2018" name="Mol. Biol. Evol.">
        <title>Broad Genomic Sampling Reveals a Smut Pathogenic Ancestry of the Fungal Clade Ustilaginomycotina.</title>
        <authorList>
            <person name="Kijpornyongpan T."/>
            <person name="Mondo S.J."/>
            <person name="Barry K."/>
            <person name="Sandor L."/>
            <person name="Lee J."/>
            <person name="Lipzen A."/>
            <person name="Pangilinan J."/>
            <person name="LaButti K."/>
            <person name="Hainaut M."/>
            <person name="Henrissat B."/>
            <person name="Grigoriev I.V."/>
            <person name="Spatafora J.W."/>
            <person name="Aime M.C."/>
        </authorList>
    </citation>
    <scope>NUCLEOTIDE SEQUENCE [LARGE SCALE GENOMIC DNA]</scope>
    <source>
        <strain evidence="17 18">MCA 4658</strain>
    </source>
</reference>
<keyword evidence="6 13" id="KW-0067">ATP-binding</keyword>
<dbReference type="AlphaFoldDB" id="A0A316WFQ7"/>
<evidence type="ECO:0000256" key="4">
    <source>
        <dbReference type="ARBA" id="ARBA00022516"/>
    </source>
</evidence>
<dbReference type="GO" id="GO:0004163">
    <property type="term" value="F:diphosphomevalonate decarboxylase activity"/>
    <property type="evidence" value="ECO:0007669"/>
    <property type="project" value="UniProtKB-UniRule"/>
</dbReference>
<keyword evidence="9 13" id="KW-0443">Lipid metabolism</keyword>
<dbReference type="STRING" id="1522189.A0A316WFQ7"/>
<proteinExistence type="inferred from homology"/>
<evidence type="ECO:0000259" key="15">
    <source>
        <dbReference type="Pfam" id="PF18376"/>
    </source>
</evidence>
<dbReference type="Gene3D" id="3.30.70.890">
    <property type="entry name" value="GHMP kinase, C-terminal domain"/>
    <property type="match status" value="1"/>
</dbReference>
<dbReference type="RefSeq" id="XP_025373603.1">
    <property type="nucleotide sequence ID" value="XM_025512699.1"/>
</dbReference>
<evidence type="ECO:0000256" key="11">
    <source>
        <dbReference type="ARBA" id="ARBA00023221"/>
    </source>
</evidence>
<dbReference type="Pfam" id="PF22700">
    <property type="entry name" value="MVD-like_N"/>
    <property type="match status" value="2"/>
</dbReference>
<dbReference type="InterPro" id="IPR020568">
    <property type="entry name" value="Ribosomal_Su5_D2-typ_SF"/>
</dbReference>
<dbReference type="GO" id="GO:0005524">
    <property type="term" value="F:ATP binding"/>
    <property type="evidence" value="ECO:0007669"/>
    <property type="project" value="UniProtKB-UniRule"/>
</dbReference>
<dbReference type="UniPathway" id="UPA00057">
    <property type="reaction ID" value="UER00100"/>
</dbReference>
<comment type="similarity">
    <text evidence="2 13 14">Belongs to the diphosphomevalonate decarboxylase family.</text>
</comment>
<evidence type="ECO:0000256" key="8">
    <source>
        <dbReference type="ARBA" id="ARBA00023011"/>
    </source>
</evidence>
<keyword evidence="12 13" id="KW-0456">Lyase</keyword>
<keyword evidence="8 14" id="KW-0756">Sterol biosynthesis</keyword>
<dbReference type="GO" id="GO:0019287">
    <property type="term" value="P:isopentenyl diphosphate biosynthetic process, mevalonate pathway"/>
    <property type="evidence" value="ECO:0007669"/>
    <property type="project" value="UniProtKB-UniRule"/>
</dbReference>
<dbReference type="GO" id="GO:0016126">
    <property type="term" value="P:sterol biosynthetic process"/>
    <property type="evidence" value="ECO:0007669"/>
    <property type="project" value="UniProtKB-KW"/>
</dbReference>
<dbReference type="InterPro" id="IPR053859">
    <property type="entry name" value="MVD-like_N"/>
</dbReference>
<evidence type="ECO:0000256" key="6">
    <source>
        <dbReference type="ARBA" id="ARBA00022840"/>
    </source>
</evidence>
<evidence type="ECO:0000259" key="16">
    <source>
        <dbReference type="Pfam" id="PF22700"/>
    </source>
</evidence>
<sequence>MARIKRIATASAPVNIAVVKYWGKKDTKLILPTNDSLSVTLDQDHLRSLTSSAAVEVEEEEEQGESASASAAAAAAAASKDRLWLNGVEEEIGSEGRLRTCIDELRNARRKVEGEDGGVEKIAHLPLHIVSENNFPTAAGLASSASGFAALVWSISSLYQLNSDSGGHLSTSALSRVARQGSGSACRSLFGGFVAWQGGEAKDGSDSLALQVAEREHWKDLHAIICVISDAKKGTPSTAGMQRTVQTSAALQSRISHVVPERMQRITSAIKQRDFDAFAKETMRDSNNFHATCLDTSPPIFYLNDTSRLVIQLVEELNRSSEQAGAGAGAIAAYTFDAGPNAVLYAPEKNVPLVLSLIRHYFPNADFDDPFKLLPSLPRDGLSSADLPSTFNKSVIPVSEAGAVRRLIHTRVGDGPRILGAGSSSTDDDTHLIGQDALPIRLQRVKRV</sequence>
<gene>
    <name evidence="17" type="ORF">IE81DRAFT_319347</name>
</gene>
<dbReference type="EC" id="4.1.1.33" evidence="3 13"/>
<dbReference type="FunCoup" id="A0A316WFQ7">
    <property type="interactions" value="263"/>
</dbReference>
<evidence type="ECO:0000256" key="2">
    <source>
        <dbReference type="ARBA" id="ARBA00008831"/>
    </source>
</evidence>
<protein>
    <recommendedName>
        <fullName evidence="3 13">Diphosphomevalonate decarboxylase</fullName>
        <ecNumber evidence="3 13">4.1.1.33</ecNumber>
    </recommendedName>
</protein>
<dbReference type="PANTHER" id="PTHR10977:SF3">
    <property type="entry name" value="DIPHOSPHOMEVALONATE DECARBOXYLASE"/>
    <property type="match status" value="1"/>
</dbReference>
<comment type="catalytic activity">
    <reaction evidence="13 14">
        <text>(R)-5-diphosphomevalonate + ATP = isopentenyl diphosphate + ADP + phosphate + CO2</text>
        <dbReference type="Rhea" id="RHEA:23732"/>
        <dbReference type="ChEBI" id="CHEBI:16526"/>
        <dbReference type="ChEBI" id="CHEBI:30616"/>
        <dbReference type="ChEBI" id="CHEBI:43474"/>
        <dbReference type="ChEBI" id="CHEBI:57557"/>
        <dbReference type="ChEBI" id="CHEBI:128769"/>
        <dbReference type="ChEBI" id="CHEBI:456216"/>
        <dbReference type="EC" id="4.1.1.33"/>
    </reaction>
</comment>
<dbReference type="InterPro" id="IPR029765">
    <property type="entry name" value="Mev_diP_decarb"/>
</dbReference>
<keyword evidence="10 14" id="KW-1207">Sterol metabolism</keyword>
<dbReference type="SUPFAM" id="SSF54211">
    <property type="entry name" value="Ribosomal protein S5 domain 2-like"/>
    <property type="match status" value="1"/>
</dbReference>
<evidence type="ECO:0000256" key="13">
    <source>
        <dbReference type="PIRNR" id="PIRNR015950"/>
    </source>
</evidence>
<dbReference type="InterPro" id="IPR014721">
    <property type="entry name" value="Ribsml_uS5_D2-typ_fold_subgr"/>
</dbReference>
<dbReference type="InterPro" id="IPR036554">
    <property type="entry name" value="GHMP_kinase_C_sf"/>
</dbReference>
<keyword evidence="18" id="KW-1185">Reference proteome</keyword>
<dbReference type="GeneID" id="37034569"/>
<evidence type="ECO:0000256" key="5">
    <source>
        <dbReference type="ARBA" id="ARBA00022741"/>
    </source>
</evidence>